<feature type="domain" description="ArnT-like N-terminal" evidence="12">
    <location>
        <begin position="628"/>
        <end position="854"/>
    </location>
</feature>
<evidence type="ECO:0000256" key="3">
    <source>
        <dbReference type="ARBA" id="ARBA00007222"/>
    </source>
</evidence>
<dbReference type="AlphaFoldDB" id="A0A2K4ZN79"/>
<feature type="transmembrane region" description="Helical" evidence="11">
    <location>
        <begin position="1008"/>
        <end position="1029"/>
    </location>
</feature>
<evidence type="ECO:0000256" key="6">
    <source>
        <dbReference type="ARBA" id="ARBA00022692"/>
    </source>
</evidence>
<dbReference type="Pfam" id="PF16192">
    <property type="entry name" value="PMT_4TMC"/>
    <property type="match status" value="1"/>
</dbReference>
<keyword evidence="6 11" id="KW-0812">Transmembrane</keyword>
<dbReference type="InterPro" id="IPR027005">
    <property type="entry name" value="PMT-like"/>
</dbReference>
<feature type="transmembrane region" description="Helical" evidence="11">
    <location>
        <begin position="112"/>
        <end position="134"/>
    </location>
</feature>
<feature type="transmembrane region" description="Helical" evidence="11">
    <location>
        <begin position="678"/>
        <end position="699"/>
    </location>
</feature>
<dbReference type="Pfam" id="PF02366">
    <property type="entry name" value="PMT"/>
    <property type="match status" value="1"/>
</dbReference>
<dbReference type="RefSeq" id="WP_172455260.1">
    <property type="nucleotide sequence ID" value="NZ_JANJZD010000036.1"/>
</dbReference>
<feature type="transmembrane region" description="Helical" evidence="11">
    <location>
        <begin position="831"/>
        <end position="853"/>
    </location>
</feature>
<feature type="transmembrane region" description="Helical" evidence="11">
    <location>
        <begin position="268"/>
        <end position="287"/>
    </location>
</feature>
<gene>
    <name evidence="14" type="primary">pmt</name>
    <name evidence="14" type="ORF">AMURIS_04683</name>
</gene>
<feature type="transmembrane region" description="Helical" evidence="11">
    <location>
        <begin position="329"/>
        <end position="348"/>
    </location>
</feature>
<evidence type="ECO:0000256" key="10">
    <source>
        <dbReference type="ARBA" id="ARBA00093644"/>
    </source>
</evidence>
<feature type="transmembrane region" description="Helical" evidence="11">
    <location>
        <begin position="731"/>
        <end position="750"/>
    </location>
</feature>
<evidence type="ECO:0000259" key="13">
    <source>
        <dbReference type="Pfam" id="PF16192"/>
    </source>
</evidence>
<keyword evidence="15" id="KW-1185">Reference proteome</keyword>
<dbReference type="Proteomes" id="UP000236311">
    <property type="component" value="Unassembled WGS sequence"/>
</dbReference>
<evidence type="ECO:0000256" key="4">
    <source>
        <dbReference type="ARBA" id="ARBA00022676"/>
    </source>
</evidence>
<feature type="transmembrane region" description="Helical" evidence="11">
    <location>
        <begin position="6"/>
        <end position="22"/>
    </location>
</feature>
<feature type="transmembrane region" description="Helical" evidence="11">
    <location>
        <begin position="436"/>
        <end position="458"/>
    </location>
</feature>
<keyword evidence="5 14" id="KW-0808">Transferase</keyword>
<dbReference type="GO" id="GO:0012505">
    <property type="term" value="C:endomembrane system"/>
    <property type="evidence" value="ECO:0007669"/>
    <property type="project" value="UniProtKB-SubCell"/>
</dbReference>
<comment type="subcellular location">
    <subcellularLocation>
        <location evidence="1">Endomembrane system</location>
        <topology evidence="1">Multi-pass membrane protein</topology>
    </subcellularLocation>
</comment>
<feature type="domain" description="Protein O-mannosyl-transferase C-terminal four TM" evidence="13">
    <location>
        <begin position="868"/>
        <end position="1049"/>
    </location>
</feature>
<dbReference type="GO" id="GO:0016020">
    <property type="term" value="C:membrane"/>
    <property type="evidence" value="ECO:0007669"/>
    <property type="project" value="InterPro"/>
</dbReference>
<evidence type="ECO:0000256" key="2">
    <source>
        <dbReference type="ARBA" id="ARBA00004922"/>
    </source>
</evidence>
<evidence type="ECO:0000256" key="1">
    <source>
        <dbReference type="ARBA" id="ARBA00004127"/>
    </source>
</evidence>
<evidence type="ECO:0000256" key="8">
    <source>
        <dbReference type="ARBA" id="ARBA00023136"/>
    </source>
</evidence>
<evidence type="ECO:0000256" key="9">
    <source>
        <dbReference type="ARBA" id="ARBA00093617"/>
    </source>
</evidence>
<organism evidence="14 15">
    <name type="scientific">Acetatifactor muris</name>
    <dbReference type="NCBI Taxonomy" id="879566"/>
    <lineage>
        <taxon>Bacteria</taxon>
        <taxon>Bacillati</taxon>
        <taxon>Bacillota</taxon>
        <taxon>Clostridia</taxon>
        <taxon>Lachnospirales</taxon>
        <taxon>Lachnospiraceae</taxon>
        <taxon>Acetatifactor</taxon>
    </lineage>
</organism>
<evidence type="ECO:0000256" key="7">
    <source>
        <dbReference type="ARBA" id="ARBA00022989"/>
    </source>
</evidence>
<keyword evidence="4 14" id="KW-0328">Glycosyltransferase</keyword>
<name>A0A2K4ZN79_9FIRM</name>
<dbReference type="GO" id="GO:0006493">
    <property type="term" value="P:protein O-linked glycosylation"/>
    <property type="evidence" value="ECO:0007669"/>
    <property type="project" value="InterPro"/>
</dbReference>
<evidence type="ECO:0000313" key="15">
    <source>
        <dbReference type="Proteomes" id="UP000236311"/>
    </source>
</evidence>
<dbReference type="GO" id="GO:0000030">
    <property type="term" value="F:mannosyltransferase activity"/>
    <property type="evidence" value="ECO:0007669"/>
    <property type="project" value="InterPro"/>
</dbReference>
<feature type="transmembrane region" description="Helical" evidence="11">
    <location>
        <begin position="784"/>
        <end position="802"/>
    </location>
</feature>
<feature type="transmembrane region" description="Helical" evidence="11">
    <location>
        <begin position="360"/>
        <end position="376"/>
    </location>
</feature>
<evidence type="ECO:0000259" key="12">
    <source>
        <dbReference type="Pfam" id="PF02366"/>
    </source>
</evidence>
<feature type="transmembrane region" description="Helical" evidence="11">
    <location>
        <begin position="168"/>
        <end position="185"/>
    </location>
</feature>
<feature type="transmembrane region" description="Helical" evidence="11">
    <location>
        <begin position="404"/>
        <end position="424"/>
    </location>
</feature>
<feature type="transmembrane region" description="Helical" evidence="11">
    <location>
        <begin position="34"/>
        <end position="53"/>
    </location>
</feature>
<dbReference type="EMBL" id="OFSM01000034">
    <property type="protein sequence ID" value="SOY31934.1"/>
    <property type="molecule type" value="Genomic_DNA"/>
</dbReference>
<evidence type="ECO:0000313" key="14">
    <source>
        <dbReference type="EMBL" id="SOY31934.1"/>
    </source>
</evidence>
<feature type="transmembrane region" description="Helical" evidence="11">
    <location>
        <begin position="192"/>
        <end position="218"/>
    </location>
</feature>
<comment type="pathway">
    <text evidence="2">Protein modification; protein glycosylation.</text>
</comment>
<comment type="similarity">
    <text evidence="3">Belongs to the glycosyltransferase 39 family.</text>
</comment>
<keyword evidence="7 11" id="KW-1133">Transmembrane helix</keyword>
<evidence type="ECO:0000256" key="5">
    <source>
        <dbReference type="ARBA" id="ARBA00022679"/>
    </source>
</evidence>
<feature type="transmembrane region" description="Helical" evidence="11">
    <location>
        <begin position="294"/>
        <end position="317"/>
    </location>
</feature>
<protein>
    <recommendedName>
        <fullName evidence="9">Polyprenol-phosphate-mannose--protein mannosyltransferase</fullName>
    </recommendedName>
    <alternativeName>
        <fullName evidence="10">Protein O-mannosyltransferase</fullName>
    </alternativeName>
</protein>
<feature type="transmembrane region" description="Helical" evidence="11">
    <location>
        <begin position="930"/>
        <end position="947"/>
    </location>
</feature>
<dbReference type="UniPathway" id="UPA00378"/>
<feature type="transmembrane region" description="Helical" evidence="11">
    <location>
        <begin position="706"/>
        <end position="725"/>
    </location>
</feature>
<dbReference type="InterPro" id="IPR032421">
    <property type="entry name" value="PMT_4TMC"/>
</dbReference>
<dbReference type="PANTHER" id="PTHR10050">
    <property type="entry name" value="DOLICHYL-PHOSPHATE-MANNOSE--PROTEIN MANNOSYLTRANSFERASE"/>
    <property type="match status" value="1"/>
</dbReference>
<dbReference type="InterPro" id="IPR003342">
    <property type="entry name" value="ArnT-like_N"/>
</dbReference>
<accession>A0A2K4ZN79</accession>
<dbReference type="PANTHER" id="PTHR10050:SF53">
    <property type="entry name" value="CHROMOSOME UNDETERMINED SCAFFOLD_67, WHOLE GENOME SHOTGUN SEQUENCE"/>
    <property type="match status" value="1"/>
</dbReference>
<feature type="transmembrane region" description="Helical" evidence="11">
    <location>
        <begin position="977"/>
        <end position="996"/>
    </location>
</feature>
<feature type="transmembrane region" description="Helical" evidence="11">
    <location>
        <begin position="762"/>
        <end position="778"/>
    </location>
</feature>
<sequence>MLFIHLSALSGILVLTFCYWGMRRNREYTISKYLLFFLFFASLGVRLLAASLSKGFGSDTACFASWADRIFQTGPGGFYSPDVFTDYPPGYMYVLWIVGAVRSLFRIEYYSAAHLILLKLPAILCDMVCGLLIFREAVHRGRKQQAPFLCAAWLFNPAVILNSSVWGQVDSCFSLAVIFLCLCLVRRKLPSACVAFGTGLLIKPQMLLFAPLLAAGIFDELLSPSVRKISSPLPCTDNGKHFAEKEHFADSKKLSLCGTVVLKMMRCLLPGLAVIVGMVLFCLPFGLENVWKQYFSTVGSYPYAAVNACNFWGFLGLNWVSQDTVFLGIPYRILGGAAIAAVIALVLLISLKNRRTSEKYPFLGALLIVGIFMFSVRMHERYLYSALPLLLLAWIQKPSQLTFFSYCGFSVLHFYNTAYVLFFYDPANYDRKAPVILLVSAGMLVCTGVLCAAARTFYGTPKRPQPFQVKTSRKRIPLNRADIFVMFTVTLIYGGFALYDLGDRKAPGTALDLTQNQSLTLDFGGEVPAVLSYYIAPWHDRTFSLEGQWESSGQWTSLGEITLQNVFSWQDILLEADVSRLRFTLTESQASLLEFTFLDEQGEILVPVNASDYPALFDEASLHPAESSFRNSMYFDEIYHGRTAYEFLHGLTSYENTHPPMGKILIALGVALFGMNPFGWRIAGALLGIVMVPVIYLFARRLLKDTLPAALVCVLFAFDFMHFTQTRIATIDVYITFFVLLMYYFMYNYACLSFYDIPLKKTLLPLGACGICMGLGIASKWTGVYAGCGLAIIFFSSLYRRYREYFHAKKNPDSSSNGISHRQIIDRFLPCAGNTILFCLVFFVLLPAVIYLLSYLPFQDYAERGLLARMLHNQTTMFGYHSNLESVHPYSSVWYEWPIIRRPIWYYSRIVSQTANGGLREGISAFGNPAVWWAGIPAFFHMLYLWAKKKDTTAAFLVTGYLAQYLPWFFVTRVTFIYHYFPSVVFVVLMIGYSFIQWKKKVPGPAFSVAIILYGGVALALFGLFYPVLAGQPVEAAFVADCLRWFKSWVLTAS</sequence>
<feature type="transmembrane region" description="Helical" evidence="11">
    <location>
        <begin position="954"/>
        <end position="971"/>
    </location>
</feature>
<evidence type="ECO:0000256" key="11">
    <source>
        <dbReference type="SAM" id="Phobius"/>
    </source>
</evidence>
<reference evidence="14 15" key="1">
    <citation type="submission" date="2018-01" db="EMBL/GenBank/DDBJ databases">
        <authorList>
            <person name="Gaut B.S."/>
            <person name="Morton B.R."/>
            <person name="Clegg M.T."/>
            <person name="Duvall M.R."/>
        </authorList>
    </citation>
    <scope>NUCLEOTIDE SEQUENCE [LARGE SCALE GENOMIC DNA]</scope>
    <source>
        <strain evidence="14">GP69</strain>
    </source>
</reference>
<keyword evidence="8 11" id="KW-0472">Membrane</keyword>
<proteinExistence type="inferred from homology"/>